<proteinExistence type="predicted"/>
<protein>
    <submittedName>
        <fullName evidence="2">Uncharacterized protein</fullName>
    </submittedName>
</protein>
<evidence type="ECO:0000256" key="1">
    <source>
        <dbReference type="SAM" id="MobiDB-lite"/>
    </source>
</evidence>
<dbReference type="AlphaFoldDB" id="A0A834I8S0"/>
<keyword evidence="3" id="KW-1185">Reference proteome</keyword>
<sequence>MPVNVKFHTKALQYERGQVVNGLTRSPVLDGLINRGHVEVLRETPDQPVPTGIQPVPEAPAAEDEPTGDEAAPEAPRRGRKRADDAD</sequence>
<name>A0A834I8S0_RHYFE</name>
<feature type="region of interest" description="Disordered" evidence="1">
    <location>
        <begin position="41"/>
        <end position="87"/>
    </location>
</feature>
<organism evidence="2 3">
    <name type="scientific">Rhynchophorus ferrugineus</name>
    <name type="common">Red palm weevil</name>
    <name type="synonym">Curculio ferrugineus</name>
    <dbReference type="NCBI Taxonomy" id="354439"/>
    <lineage>
        <taxon>Eukaryota</taxon>
        <taxon>Metazoa</taxon>
        <taxon>Ecdysozoa</taxon>
        <taxon>Arthropoda</taxon>
        <taxon>Hexapoda</taxon>
        <taxon>Insecta</taxon>
        <taxon>Pterygota</taxon>
        <taxon>Neoptera</taxon>
        <taxon>Endopterygota</taxon>
        <taxon>Coleoptera</taxon>
        <taxon>Polyphaga</taxon>
        <taxon>Cucujiformia</taxon>
        <taxon>Curculionidae</taxon>
        <taxon>Dryophthorinae</taxon>
        <taxon>Rhynchophorus</taxon>
    </lineage>
</organism>
<evidence type="ECO:0000313" key="2">
    <source>
        <dbReference type="EMBL" id="KAF7276632.1"/>
    </source>
</evidence>
<gene>
    <name evidence="2" type="ORF">GWI33_010010</name>
</gene>
<dbReference type="EMBL" id="JAACXV010006011">
    <property type="protein sequence ID" value="KAF7276632.1"/>
    <property type="molecule type" value="Genomic_DNA"/>
</dbReference>
<feature type="compositionally biased region" description="Acidic residues" evidence="1">
    <location>
        <begin position="61"/>
        <end position="72"/>
    </location>
</feature>
<dbReference type="Proteomes" id="UP000625711">
    <property type="component" value="Unassembled WGS sequence"/>
</dbReference>
<evidence type="ECO:0000313" key="3">
    <source>
        <dbReference type="Proteomes" id="UP000625711"/>
    </source>
</evidence>
<reference evidence="2" key="1">
    <citation type="submission" date="2020-08" db="EMBL/GenBank/DDBJ databases">
        <title>Genome sequencing and assembly of the red palm weevil Rhynchophorus ferrugineus.</title>
        <authorList>
            <person name="Dias G.B."/>
            <person name="Bergman C.M."/>
            <person name="Manee M."/>
        </authorList>
    </citation>
    <scope>NUCLEOTIDE SEQUENCE</scope>
    <source>
        <strain evidence="2">AA-2017</strain>
        <tissue evidence="2">Whole larva</tissue>
    </source>
</reference>
<comment type="caution">
    <text evidence="2">The sequence shown here is derived from an EMBL/GenBank/DDBJ whole genome shotgun (WGS) entry which is preliminary data.</text>
</comment>
<accession>A0A834I8S0</accession>